<keyword evidence="12" id="KW-1185">Reference proteome</keyword>
<dbReference type="InterPro" id="IPR001461">
    <property type="entry name" value="Aspartic_peptidase_A1"/>
</dbReference>
<gene>
    <name evidence="11" type="ORF">LVIROSA_LOCUS29625</name>
</gene>
<dbReference type="GO" id="GO:0016020">
    <property type="term" value="C:membrane"/>
    <property type="evidence" value="ECO:0007669"/>
    <property type="project" value="UniProtKB-SubCell"/>
</dbReference>
<keyword evidence="8 9" id="KW-0472">Membrane</keyword>
<keyword evidence="7 9" id="KW-1133">Transmembrane helix</keyword>
<dbReference type="InterPro" id="IPR013083">
    <property type="entry name" value="Znf_RING/FYVE/PHD"/>
</dbReference>
<comment type="caution">
    <text evidence="11">The sequence shown here is derived from an EMBL/GenBank/DDBJ whole genome shotgun (WGS) entry which is preliminary data.</text>
</comment>
<keyword evidence="6" id="KW-0378">Hydrolase</keyword>
<feature type="domain" description="Xylanase inhibitor N-terminal" evidence="10">
    <location>
        <begin position="86"/>
        <end position="171"/>
    </location>
</feature>
<dbReference type="GO" id="GO:0004190">
    <property type="term" value="F:aspartic-type endopeptidase activity"/>
    <property type="evidence" value="ECO:0007669"/>
    <property type="project" value="InterPro"/>
</dbReference>
<keyword evidence="3" id="KW-0645">Protease</keyword>
<dbReference type="EMBL" id="CAKMRJ010005523">
    <property type="protein sequence ID" value="CAH1443730.1"/>
    <property type="molecule type" value="Genomic_DNA"/>
</dbReference>
<dbReference type="InterPro" id="IPR021109">
    <property type="entry name" value="Peptidase_aspartic_dom_sf"/>
</dbReference>
<comment type="similarity">
    <text evidence="2">Belongs to the peptidase A1 family.</text>
</comment>
<dbReference type="Gene3D" id="2.40.70.10">
    <property type="entry name" value="Acid Proteases"/>
    <property type="match status" value="1"/>
</dbReference>
<dbReference type="AlphaFoldDB" id="A0AAU9P242"/>
<evidence type="ECO:0000256" key="9">
    <source>
        <dbReference type="SAM" id="Phobius"/>
    </source>
</evidence>
<accession>A0AAU9P242</accession>
<feature type="transmembrane region" description="Helical" evidence="9">
    <location>
        <begin position="60"/>
        <end position="80"/>
    </location>
</feature>
<keyword evidence="4 9" id="KW-0812">Transmembrane</keyword>
<evidence type="ECO:0000256" key="4">
    <source>
        <dbReference type="ARBA" id="ARBA00022692"/>
    </source>
</evidence>
<dbReference type="Proteomes" id="UP001157418">
    <property type="component" value="Unassembled WGS sequence"/>
</dbReference>
<dbReference type="PANTHER" id="PTHR13683:SF375">
    <property type="entry name" value="PEPTIDASE A1 DOMAIN-CONTAINING PROTEIN"/>
    <property type="match status" value="1"/>
</dbReference>
<evidence type="ECO:0000313" key="11">
    <source>
        <dbReference type="EMBL" id="CAH1443730.1"/>
    </source>
</evidence>
<dbReference type="Gene3D" id="3.30.40.10">
    <property type="entry name" value="Zinc/RING finger domain, C3HC4 (zinc finger)"/>
    <property type="match status" value="1"/>
</dbReference>
<name>A0AAU9P242_9ASTR</name>
<proteinExistence type="inferred from homology"/>
<dbReference type="InterPro" id="IPR032861">
    <property type="entry name" value="TAXi_N"/>
</dbReference>
<comment type="subcellular location">
    <subcellularLocation>
        <location evidence="1">Membrane</location>
    </subcellularLocation>
</comment>
<dbReference type="PANTHER" id="PTHR13683">
    <property type="entry name" value="ASPARTYL PROTEASES"/>
    <property type="match status" value="1"/>
</dbReference>
<feature type="transmembrane region" description="Helical" evidence="9">
    <location>
        <begin position="6"/>
        <end position="25"/>
    </location>
</feature>
<organism evidence="11 12">
    <name type="scientific">Lactuca virosa</name>
    <dbReference type="NCBI Taxonomy" id="75947"/>
    <lineage>
        <taxon>Eukaryota</taxon>
        <taxon>Viridiplantae</taxon>
        <taxon>Streptophyta</taxon>
        <taxon>Embryophyta</taxon>
        <taxon>Tracheophyta</taxon>
        <taxon>Spermatophyta</taxon>
        <taxon>Magnoliopsida</taxon>
        <taxon>eudicotyledons</taxon>
        <taxon>Gunneridae</taxon>
        <taxon>Pentapetalae</taxon>
        <taxon>asterids</taxon>
        <taxon>campanulids</taxon>
        <taxon>Asterales</taxon>
        <taxon>Asteraceae</taxon>
        <taxon>Cichorioideae</taxon>
        <taxon>Cichorieae</taxon>
        <taxon>Lactucinae</taxon>
        <taxon>Lactuca</taxon>
    </lineage>
</organism>
<dbReference type="Pfam" id="PF14543">
    <property type="entry name" value="TAXi_N"/>
    <property type="match status" value="1"/>
</dbReference>
<evidence type="ECO:0000256" key="7">
    <source>
        <dbReference type="ARBA" id="ARBA00022989"/>
    </source>
</evidence>
<protein>
    <recommendedName>
        <fullName evidence="10">Xylanase inhibitor N-terminal domain-containing protein</fullName>
    </recommendedName>
</protein>
<evidence type="ECO:0000256" key="2">
    <source>
        <dbReference type="ARBA" id="ARBA00007447"/>
    </source>
</evidence>
<evidence type="ECO:0000256" key="1">
    <source>
        <dbReference type="ARBA" id="ARBA00004370"/>
    </source>
</evidence>
<evidence type="ECO:0000256" key="5">
    <source>
        <dbReference type="ARBA" id="ARBA00022729"/>
    </source>
</evidence>
<evidence type="ECO:0000313" key="12">
    <source>
        <dbReference type="Proteomes" id="UP001157418"/>
    </source>
</evidence>
<evidence type="ECO:0000256" key="8">
    <source>
        <dbReference type="ARBA" id="ARBA00023136"/>
    </source>
</evidence>
<evidence type="ECO:0000259" key="10">
    <source>
        <dbReference type="Pfam" id="PF14543"/>
    </source>
</evidence>
<dbReference type="GO" id="GO:0006508">
    <property type="term" value="P:proteolysis"/>
    <property type="evidence" value="ECO:0007669"/>
    <property type="project" value="UniProtKB-KW"/>
</dbReference>
<keyword evidence="5" id="KW-0732">Signal</keyword>
<evidence type="ECO:0000256" key="3">
    <source>
        <dbReference type="ARBA" id="ARBA00022670"/>
    </source>
</evidence>
<sequence length="329" mass="36797">MIQVPLSPLFLPLILILKLLIFSSIKTLTGKIIRVSIVISSSILDPYFYSLRISGRIRSFSLFLLLFLCFLRYDIILPYFSTCASHSDTFLLNTIIGDSKPSNASASIVFGCSTSQIGDLTKPDRAIDGIFGFGQQGLSVIAHLSSQGIAPDAFSHCLVGNGGGGILVLGQIIEPTMVYTLLIQSQHIVPYIRKYGKHPVSGIPLKQEDLIPLTFHQTSEGEYHCPILNKVFTEFTHIVAIKTTENVYSYEAIKELNLKTKNWKELLTDEPFTRQDIITIQNPNTLDNKALVDFDHVKKSLKLDDEEIKKMESDPSYNINVRGDIKKMQ</sequence>
<dbReference type="SUPFAM" id="SSF50630">
    <property type="entry name" value="Acid proteases"/>
    <property type="match status" value="1"/>
</dbReference>
<evidence type="ECO:0000256" key="6">
    <source>
        <dbReference type="ARBA" id="ARBA00022801"/>
    </source>
</evidence>
<reference evidence="11 12" key="1">
    <citation type="submission" date="2022-01" db="EMBL/GenBank/DDBJ databases">
        <authorList>
            <person name="Xiong W."/>
            <person name="Schranz E."/>
        </authorList>
    </citation>
    <scope>NUCLEOTIDE SEQUENCE [LARGE SCALE GENOMIC DNA]</scope>
</reference>